<name>A0AA88D6U0_FICCA</name>
<organism evidence="2 3">
    <name type="scientific">Ficus carica</name>
    <name type="common">Common fig</name>
    <dbReference type="NCBI Taxonomy" id="3494"/>
    <lineage>
        <taxon>Eukaryota</taxon>
        <taxon>Viridiplantae</taxon>
        <taxon>Streptophyta</taxon>
        <taxon>Embryophyta</taxon>
        <taxon>Tracheophyta</taxon>
        <taxon>Spermatophyta</taxon>
        <taxon>Magnoliopsida</taxon>
        <taxon>eudicotyledons</taxon>
        <taxon>Gunneridae</taxon>
        <taxon>Pentapetalae</taxon>
        <taxon>rosids</taxon>
        <taxon>fabids</taxon>
        <taxon>Rosales</taxon>
        <taxon>Moraceae</taxon>
        <taxon>Ficeae</taxon>
        <taxon>Ficus</taxon>
    </lineage>
</organism>
<dbReference type="PANTHER" id="PTHR47123">
    <property type="entry name" value="F-BOX PROTEIN SKIP23"/>
    <property type="match status" value="1"/>
</dbReference>
<dbReference type="InterPro" id="IPR005174">
    <property type="entry name" value="KIB1-4_b-propeller"/>
</dbReference>
<protein>
    <recommendedName>
        <fullName evidence="1">KIB1-4 beta-propeller domain-containing protein</fullName>
    </recommendedName>
</protein>
<reference evidence="2" key="1">
    <citation type="submission" date="2023-07" db="EMBL/GenBank/DDBJ databases">
        <title>draft genome sequence of fig (Ficus carica).</title>
        <authorList>
            <person name="Takahashi T."/>
            <person name="Nishimura K."/>
        </authorList>
    </citation>
    <scope>NUCLEOTIDE SEQUENCE</scope>
</reference>
<accession>A0AA88D6U0</accession>
<comment type="caution">
    <text evidence="2">The sequence shown here is derived from an EMBL/GenBank/DDBJ whole genome shotgun (WGS) entry which is preliminary data.</text>
</comment>
<dbReference type="InterPro" id="IPR051304">
    <property type="entry name" value="SCF_F-box_domain"/>
</dbReference>
<evidence type="ECO:0000259" key="1">
    <source>
        <dbReference type="Pfam" id="PF03478"/>
    </source>
</evidence>
<dbReference type="Pfam" id="PF03478">
    <property type="entry name" value="Beta-prop_KIB1-4"/>
    <property type="match status" value="1"/>
</dbReference>
<dbReference type="SUPFAM" id="SSF81383">
    <property type="entry name" value="F-box domain"/>
    <property type="match status" value="1"/>
</dbReference>
<evidence type="ECO:0000313" key="3">
    <source>
        <dbReference type="Proteomes" id="UP001187192"/>
    </source>
</evidence>
<feature type="domain" description="KIB1-4 beta-propeller" evidence="1">
    <location>
        <begin position="90"/>
        <end position="385"/>
    </location>
</feature>
<evidence type="ECO:0000313" key="2">
    <source>
        <dbReference type="EMBL" id="GMN28824.1"/>
    </source>
</evidence>
<keyword evidence="3" id="KW-1185">Reference proteome</keyword>
<dbReference type="InterPro" id="IPR036047">
    <property type="entry name" value="F-box-like_dom_sf"/>
</dbReference>
<dbReference type="AlphaFoldDB" id="A0AA88D6U0"/>
<dbReference type="EMBL" id="BTGU01000002">
    <property type="protein sequence ID" value="GMN28824.1"/>
    <property type="molecule type" value="Genomic_DNA"/>
</dbReference>
<sequence length="431" mass="48672">MAENNNDDDSNRVENDRDWSSLPDEIWAMIGGRLVSFPLDVLRFRSVCSFFRSLFPHPPFSSAFPSPPPLPRFSFPVPSFSSSADAFVSRTTLFRLDRPFCRGGPHLAGWLLKVQDPLPHRPHSGAAGGGGKFRLFDPLSCHRIKDLITTGDGDGDGGGLHLNDFSLTELTTSYSLRYVRGSASIGGVNKLIPSPHSSSASAIFLIYDNGKLGFAKNGDDGITLIDDKILDFNDIILHRNQPYVVDRWGTVSWINKSLNLIQYSPPLFGLGHRKHLVAGEPFFIVDRYLDVSHDYQYPSEADVNFNALHRHPRRRRRFDESVPKTVDFKVYKLDEECGKWVEVKCLGEQAFVLSYDCCFAIRAKEYVGFRKNCIYFTEQFDMDFALRRLGRLGGCVFSLEDRTIEDLPCTPGYSQLFWPPPIPTRLCTGRV</sequence>
<dbReference type="PANTHER" id="PTHR47123:SF28">
    <property type="entry name" value="F-BOX DOMAIN-CONTAINING PROTEIN"/>
    <property type="match status" value="1"/>
</dbReference>
<gene>
    <name evidence="2" type="ORF">TIFTF001_002184</name>
</gene>
<dbReference type="Proteomes" id="UP001187192">
    <property type="component" value="Unassembled WGS sequence"/>
</dbReference>
<proteinExistence type="predicted"/>